<feature type="compositionally biased region" description="Low complexity" evidence="1">
    <location>
        <begin position="93"/>
        <end position="104"/>
    </location>
</feature>
<dbReference type="WBParaSite" id="scf7180000419962.g4545">
    <property type="protein sequence ID" value="scf7180000419962.g4545"/>
    <property type="gene ID" value="scf7180000419962.g4545"/>
</dbReference>
<organism evidence="2 3">
    <name type="scientific">Meloidogyne floridensis</name>
    <dbReference type="NCBI Taxonomy" id="298350"/>
    <lineage>
        <taxon>Eukaryota</taxon>
        <taxon>Metazoa</taxon>
        <taxon>Ecdysozoa</taxon>
        <taxon>Nematoda</taxon>
        <taxon>Chromadorea</taxon>
        <taxon>Rhabditida</taxon>
        <taxon>Tylenchina</taxon>
        <taxon>Tylenchomorpha</taxon>
        <taxon>Tylenchoidea</taxon>
        <taxon>Meloidogynidae</taxon>
        <taxon>Meloidogyninae</taxon>
        <taxon>Meloidogyne</taxon>
    </lineage>
</organism>
<name>A0A915NST7_9BILA</name>
<evidence type="ECO:0000313" key="3">
    <source>
        <dbReference type="WBParaSite" id="scf7180000419962.g4545"/>
    </source>
</evidence>
<accession>A0A915NST7</accession>
<dbReference type="AlphaFoldDB" id="A0A915NST7"/>
<sequence>MNNKRDSSLFEEPPSSNKKVRLEACDDILSQVLENNSIQIEENENEDNQQSENASENASENHQDHLQQQKQQQRKQPKPPNFQPLQNNRRRMSSGAQQRRGGGG</sequence>
<evidence type="ECO:0000256" key="1">
    <source>
        <dbReference type="SAM" id="MobiDB-lite"/>
    </source>
</evidence>
<feature type="region of interest" description="Disordered" evidence="1">
    <location>
        <begin position="35"/>
        <end position="104"/>
    </location>
</feature>
<protein>
    <submittedName>
        <fullName evidence="3">Uncharacterized protein</fullName>
    </submittedName>
</protein>
<evidence type="ECO:0000313" key="2">
    <source>
        <dbReference type="Proteomes" id="UP000887560"/>
    </source>
</evidence>
<reference evidence="3" key="1">
    <citation type="submission" date="2022-11" db="UniProtKB">
        <authorList>
            <consortium name="WormBaseParasite"/>
        </authorList>
    </citation>
    <scope>IDENTIFICATION</scope>
</reference>
<dbReference type="Proteomes" id="UP000887560">
    <property type="component" value="Unplaced"/>
</dbReference>
<keyword evidence="2" id="KW-1185">Reference proteome</keyword>
<proteinExistence type="predicted"/>